<feature type="transmembrane region" description="Helical" evidence="10">
    <location>
        <begin position="356"/>
        <end position="377"/>
    </location>
</feature>
<dbReference type="PIRSF" id="PIRSF006603">
    <property type="entry name" value="DinF"/>
    <property type="match status" value="1"/>
</dbReference>
<evidence type="ECO:0000256" key="4">
    <source>
        <dbReference type="ARBA" id="ARBA00022448"/>
    </source>
</evidence>
<keyword evidence="8 10" id="KW-0472">Membrane</keyword>
<dbReference type="PANTHER" id="PTHR43823:SF3">
    <property type="entry name" value="MULTIDRUG EXPORT PROTEIN MEPA"/>
    <property type="match status" value="1"/>
</dbReference>
<dbReference type="InterPro" id="IPR048279">
    <property type="entry name" value="MdtK-like"/>
</dbReference>
<dbReference type="InterPro" id="IPR051327">
    <property type="entry name" value="MATE_MepA_subfamily"/>
</dbReference>
<dbReference type="Proteomes" id="UP000199068">
    <property type="component" value="Unassembled WGS sequence"/>
</dbReference>
<evidence type="ECO:0000256" key="1">
    <source>
        <dbReference type="ARBA" id="ARBA00004651"/>
    </source>
</evidence>
<feature type="transmembrane region" description="Helical" evidence="10">
    <location>
        <begin position="272"/>
        <end position="295"/>
    </location>
</feature>
<dbReference type="InterPro" id="IPR045070">
    <property type="entry name" value="MATE_MepA-like"/>
</dbReference>
<feature type="transmembrane region" description="Helical" evidence="10">
    <location>
        <begin position="389"/>
        <end position="413"/>
    </location>
</feature>
<dbReference type="PANTHER" id="PTHR43823">
    <property type="entry name" value="SPORULATION PROTEIN YKVU"/>
    <property type="match status" value="1"/>
</dbReference>
<feature type="transmembrane region" description="Helical" evidence="10">
    <location>
        <begin position="95"/>
        <end position="118"/>
    </location>
</feature>
<keyword evidence="6 10" id="KW-0812">Transmembrane</keyword>
<keyword evidence="12" id="KW-1185">Reference proteome</keyword>
<sequence>MGTQQTLGTESVYKLLIKYSIPAIIGMMVNALYNVVDRMFIGNIPGVGPLAITGLGVTMPIVTIILAFGMLIGIGTTTNISIKLGQGKKEEAEKLIGNAMTLAILIGVIITIIGLLYVDKILILFGASEKTLVYAKSYITIIFLGTVVNLLSFSLNHSIRADGSPKISAGIMIVGCLTNIILDATFIFGFNMEIKGAALATVISQTVTAILTMAYYLSGKSNLKFSKSSLKLDKRLIIGVFAIGISPFSMQIAASLVQVISNHALKTYGGDLAIGAMATISSISMLFLMPIFGINQGAQPIIGFNYGAEKYERVKKAYLSSVAVATVILTIGSLVVQTYPEIMIRMFNKDKELMRISVEGIKIYLLMMPIIGISVTGSNFIQSIGKAKIAMILSLLRQVILLIPAILILPRFLGLKGVWLAQPIADFIATLITFIILFKEIKSYNNKVEGNIETNHLKGKCIEGEFAIEKNK</sequence>
<dbReference type="Pfam" id="PF01554">
    <property type="entry name" value="MatE"/>
    <property type="match status" value="2"/>
</dbReference>
<evidence type="ECO:0000256" key="10">
    <source>
        <dbReference type="SAM" id="Phobius"/>
    </source>
</evidence>
<dbReference type="GO" id="GO:0042910">
    <property type="term" value="F:xenobiotic transmembrane transporter activity"/>
    <property type="evidence" value="ECO:0007669"/>
    <property type="project" value="InterPro"/>
</dbReference>
<keyword evidence="9" id="KW-0046">Antibiotic resistance</keyword>
<dbReference type="CDD" id="cd13143">
    <property type="entry name" value="MATE_MepA_like"/>
    <property type="match status" value="1"/>
</dbReference>
<feature type="transmembrane region" description="Helical" evidence="10">
    <location>
        <begin position="316"/>
        <end position="336"/>
    </location>
</feature>
<dbReference type="InterPro" id="IPR002528">
    <property type="entry name" value="MATE_fam"/>
</dbReference>
<accession>A0A1G9KF12</accession>
<organism evidence="11 12">
    <name type="scientific">Romboutsia lituseburensis DSM 797</name>
    <dbReference type="NCBI Taxonomy" id="1121325"/>
    <lineage>
        <taxon>Bacteria</taxon>
        <taxon>Bacillati</taxon>
        <taxon>Bacillota</taxon>
        <taxon>Clostridia</taxon>
        <taxon>Peptostreptococcales</taxon>
        <taxon>Peptostreptococcaceae</taxon>
        <taxon>Romboutsia</taxon>
    </lineage>
</organism>
<feature type="transmembrane region" description="Helical" evidence="10">
    <location>
        <begin position="196"/>
        <end position="216"/>
    </location>
</feature>
<keyword evidence="7 10" id="KW-1133">Transmembrane helix</keyword>
<proteinExistence type="inferred from homology"/>
<feature type="transmembrane region" description="Helical" evidence="10">
    <location>
        <begin position="236"/>
        <end position="260"/>
    </location>
</feature>
<feature type="transmembrane region" description="Helical" evidence="10">
    <location>
        <begin position="12"/>
        <end position="33"/>
    </location>
</feature>
<evidence type="ECO:0000256" key="8">
    <source>
        <dbReference type="ARBA" id="ARBA00023136"/>
    </source>
</evidence>
<evidence type="ECO:0000313" key="12">
    <source>
        <dbReference type="Proteomes" id="UP000199068"/>
    </source>
</evidence>
<reference evidence="11 12" key="1">
    <citation type="submission" date="2016-10" db="EMBL/GenBank/DDBJ databases">
        <authorList>
            <person name="de Groot N.N."/>
        </authorList>
    </citation>
    <scope>NUCLEOTIDE SEQUENCE [LARGE SCALE GENOMIC DNA]</scope>
    <source>
        <strain evidence="11 12">DSM 797</strain>
    </source>
</reference>
<comment type="subcellular location">
    <subcellularLocation>
        <location evidence="1">Cell membrane</location>
        <topology evidence="1">Multi-pass membrane protein</topology>
    </subcellularLocation>
</comment>
<dbReference type="NCBIfam" id="TIGR00797">
    <property type="entry name" value="matE"/>
    <property type="match status" value="1"/>
</dbReference>
<feature type="transmembrane region" description="Helical" evidence="10">
    <location>
        <begin position="167"/>
        <end position="190"/>
    </location>
</feature>
<gene>
    <name evidence="11" type="ORF">SAMN04515677_102110</name>
</gene>
<dbReference type="GO" id="GO:0005886">
    <property type="term" value="C:plasma membrane"/>
    <property type="evidence" value="ECO:0007669"/>
    <property type="project" value="UniProtKB-SubCell"/>
</dbReference>
<dbReference type="AlphaFoldDB" id="A0A1G9KF12"/>
<evidence type="ECO:0000256" key="9">
    <source>
        <dbReference type="ARBA" id="ARBA00023251"/>
    </source>
</evidence>
<comment type="similarity">
    <text evidence="2">Belongs to the multi antimicrobial extrusion (MATE) (TC 2.A.66.1) family. MepA subfamily.</text>
</comment>
<name>A0A1G9KF12_9FIRM</name>
<feature type="transmembrane region" description="Helical" evidence="10">
    <location>
        <begin position="53"/>
        <end position="74"/>
    </location>
</feature>
<evidence type="ECO:0000313" key="11">
    <source>
        <dbReference type="EMBL" id="SDL47955.1"/>
    </source>
</evidence>
<dbReference type="GO" id="GO:0015297">
    <property type="term" value="F:antiporter activity"/>
    <property type="evidence" value="ECO:0007669"/>
    <property type="project" value="InterPro"/>
</dbReference>
<keyword evidence="5" id="KW-1003">Cell membrane</keyword>
<dbReference type="RefSeq" id="WP_092723045.1">
    <property type="nucleotide sequence ID" value="NZ_FNGW01000002.1"/>
</dbReference>
<dbReference type="STRING" id="1121325.SAMN04515677_102110"/>
<evidence type="ECO:0000256" key="7">
    <source>
        <dbReference type="ARBA" id="ARBA00022989"/>
    </source>
</evidence>
<evidence type="ECO:0000256" key="5">
    <source>
        <dbReference type="ARBA" id="ARBA00022475"/>
    </source>
</evidence>
<protein>
    <recommendedName>
        <fullName evidence="3">Multidrug export protein MepA</fullName>
    </recommendedName>
</protein>
<evidence type="ECO:0000256" key="6">
    <source>
        <dbReference type="ARBA" id="ARBA00022692"/>
    </source>
</evidence>
<feature type="transmembrane region" description="Helical" evidence="10">
    <location>
        <begin position="419"/>
        <end position="438"/>
    </location>
</feature>
<evidence type="ECO:0000256" key="3">
    <source>
        <dbReference type="ARBA" id="ARBA00022106"/>
    </source>
</evidence>
<keyword evidence="4" id="KW-0813">Transport</keyword>
<dbReference type="GO" id="GO:0046677">
    <property type="term" value="P:response to antibiotic"/>
    <property type="evidence" value="ECO:0007669"/>
    <property type="project" value="UniProtKB-KW"/>
</dbReference>
<dbReference type="EMBL" id="FNGW01000002">
    <property type="protein sequence ID" value="SDL47955.1"/>
    <property type="molecule type" value="Genomic_DNA"/>
</dbReference>
<evidence type="ECO:0000256" key="2">
    <source>
        <dbReference type="ARBA" id="ARBA00008417"/>
    </source>
</evidence>
<feature type="transmembrane region" description="Helical" evidence="10">
    <location>
        <begin position="138"/>
        <end position="155"/>
    </location>
</feature>